<protein>
    <submittedName>
        <fullName evidence="1">Uncharacterized protein</fullName>
    </submittedName>
</protein>
<organism evidence="1">
    <name type="scientific">Lepeophtheirus salmonis</name>
    <name type="common">Salmon louse</name>
    <name type="synonym">Caligus salmonis</name>
    <dbReference type="NCBI Taxonomy" id="72036"/>
    <lineage>
        <taxon>Eukaryota</taxon>
        <taxon>Metazoa</taxon>
        <taxon>Ecdysozoa</taxon>
        <taxon>Arthropoda</taxon>
        <taxon>Crustacea</taxon>
        <taxon>Multicrustacea</taxon>
        <taxon>Hexanauplia</taxon>
        <taxon>Copepoda</taxon>
        <taxon>Siphonostomatoida</taxon>
        <taxon>Caligidae</taxon>
        <taxon>Lepeophtheirus</taxon>
    </lineage>
</organism>
<name>A0A0K2UIN2_LEPSM</name>
<accession>A0A0K2UIN2</accession>
<evidence type="ECO:0000313" key="1">
    <source>
        <dbReference type="EMBL" id="CDW37531.1"/>
    </source>
</evidence>
<proteinExistence type="predicted"/>
<sequence length="80" mass="8600">WRPPGLSYLCETSISLCLKVAQAKNRIKIRAARGALVLGHEVVAVPFKPRKILVGNIAGRRVLLTNPGAASDLSQLLICP</sequence>
<dbReference type="AlphaFoldDB" id="A0A0K2UIN2"/>
<dbReference type="EMBL" id="HACA01020170">
    <property type="protein sequence ID" value="CDW37531.1"/>
    <property type="molecule type" value="Transcribed_RNA"/>
</dbReference>
<reference evidence="1" key="1">
    <citation type="submission" date="2014-05" db="EMBL/GenBank/DDBJ databases">
        <authorList>
            <person name="Chronopoulou M."/>
        </authorList>
    </citation>
    <scope>NUCLEOTIDE SEQUENCE</scope>
    <source>
        <tissue evidence="1">Whole organism</tissue>
    </source>
</reference>
<feature type="non-terminal residue" evidence="1">
    <location>
        <position position="1"/>
    </location>
</feature>